<evidence type="ECO:0000313" key="1">
    <source>
        <dbReference type="EMBL" id="CAD8090725.1"/>
    </source>
</evidence>
<reference evidence="1" key="1">
    <citation type="submission" date="2021-01" db="EMBL/GenBank/DDBJ databases">
        <authorList>
            <consortium name="Genoscope - CEA"/>
            <person name="William W."/>
        </authorList>
    </citation>
    <scope>NUCLEOTIDE SEQUENCE</scope>
</reference>
<keyword evidence="2" id="KW-1185">Reference proteome</keyword>
<accession>A0A8S1NNQ6</accession>
<proteinExistence type="predicted"/>
<dbReference type="EMBL" id="CAJJDN010000056">
    <property type="protein sequence ID" value="CAD8090725.1"/>
    <property type="molecule type" value="Genomic_DNA"/>
</dbReference>
<protein>
    <submittedName>
        <fullName evidence="1">Uncharacterized protein</fullName>
    </submittedName>
</protein>
<comment type="caution">
    <text evidence="1">The sequence shown here is derived from an EMBL/GenBank/DDBJ whole genome shotgun (WGS) entry which is preliminary data.</text>
</comment>
<name>A0A8S1NNQ6_9CILI</name>
<evidence type="ECO:0000313" key="2">
    <source>
        <dbReference type="Proteomes" id="UP000692954"/>
    </source>
</evidence>
<dbReference type="Proteomes" id="UP000692954">
    <property type="component" value="Unassembled WGS sequence"/>
</dbReference>
<gene>
    <name evidence="1" type="ORF">PSON_ATCC_30995.1.T0560159</name>
</gene>
<organism evidence="1 2">
    <name type="scientific">Paramecium sonneborni</name>
    <dbReference type="NCBI Taxonomy" id="65129"/>
    <lineage>
        <taxon>Eukaryota</taxon>
        <taxon>Sar</taxon>
        <taxon>Alveolata</taxon>
        <taxon>Ciliophora</taxon>
        <taxon>Intramacronucleata</taxon>
        <taxon>Oligohymenophorea</taxon>
        <taxon>Peniculida</taxon>
        <taxon>Parameciidae</taxon>
        <taxon>Paramecium</taxon>
    </lineage>
</organism>
<sequence length="51" mass="5909">MLEQLSAAGFMSLKFLQVKKPIFFKQQSIVIDVIQHKNTVSMIFYTSIIVF</sequence>
<dbReference type="AlphaFoldDB" id="A0A8S1NNQ6"/>